<dbReference type="InterPro" id="IPR018933">
    <property type="entry name" value="Netrin_module_non-TIMP"/>
</dbReference>
<proteinExistence type="predicted"/>
<dbReference type="Ensembl" id="ENSSPUT00000009396.1">
    <property type="protein sequence ID" value="ENSSPUP00000008811.1"/>
    <property type="gene ID" value="ENSSPUG00000006842.1"/>
</dbReference>
<evidence type="ECO:0000259" key="6">
    <source>
        <dbReference type="PROSITE" id="PS50189"/>
    </source>
</evidence>
<dbReference type="OMA" id="WAPGRCP"/>
<dbReference type="InterPro" id="IPR013273">
    <property type="entry name" value="ADAMTS/ADAMTS-like"/>
</dbReference>
<dbReference type="PANTHER" id="PTHR13723">
    <property type="entry name" value="ADAMTS A DISINTEGRIN AND METALLOPROTEASE WITH THROMBOSPONDIN MOTIFS PROTEASE"/>
    <property type="match status" value="1"/>
</dbReference>
<dbReference type="Pfam" id="PF05986">
    <property type="entry name" value="ADAMTS_spacer1"/>
    <property type="match status" value="1"/>
</dbReference>
<reference evidence="7" key="1">
    <citation type="submission" date="2025-08" db="UniProtKB">
        <authorList>
            <consortium name="Ensembl"/>
        </authorList>
    </citation>
    <scope>IDENTIFICATION</scope>
</reference>
<evidence type="ECO:0000256" key="3">
    <source>
        <dbReference type="ARBA" id="ARBA00023157"/>
    </source>
</evidence>
<keyword evidence="3 4" id="KW-1015">Disulfide bond</keyword>
<dbReference type="PANTHER" id="PTHR13723:SF173">
    <property type="entry name" value="ADAMTS-LIKE PROTEIN 5"/>
    <property type="match status" value="1"/>
</dbReference>
<sequence length="475" mass="53294">MLTPVSPCCCPPPNTFKWPKQDTSQKLLIAACDLQPSGTPGFGLVPQPRHRRQPGHGEWTPWGSWSACSNTCGDVGNDGSPCRRLECPAGSVPFRAMQCSLYNGKPTLGSQVPYQWVPFHGAPNLCDLNCLAVGHNFYYTFGRVLDGTLCGPDSRNLCISGRCLSAGCDGILGSEAQADACGVCNGGNESCLLVQRVFREAFPSSGFFGYKNVTWIPAGAMHIKVTDRSRNYLALMNGNQHYVINGDWAIDWPGVYEVAGTKVQYTRASDSHEILEATGPTQEDLHVMVLFQEPNPGIEYQFWLPREQYGHNRGDASSLRQPQTREANADPPRDWVVPPPLKTLCCPLTGSCGRCRTPKGKSQRIRYYCQSDFVFRARILAKRPIGQEMRYDVQVQHTYRNRYPIVHREYVWVSNACNCPLLAERREYVLMARRHVNYEHTLNRILLQRGSYARPWTPREDMQLRAAARTCARGV</sequence>
<dbReference type="InterPro" id="IPR008993">
    <property type="entry name" value="TIMP-like_OB-fold"/>
</dbReference>
<reference evidence="7" key="2">
    <citation type="submission" date="2025-09" db="UniProtKB">
        <authorList>
            <consortium name="Ensembl"/>
        </authorList>
    </citation>
    <scope>IDENTIFICATION</scope>
</reference>
<dbReference type="GeneTree" id="ENSGT00940000160456"/>
<dbReference type="Pfam" id="PF19236">
    <property type="entry name" value="ADAMTS_CR_3"/>
    <property type="match status" value="1"/>
</dbReference>
<feature type="disulfide bond" evidence="4">
    <location>
        <begin position="68"/>
        <end position="82"/>
    </location>
</feature>
<name>A0A8D0L5D2_SPHPU</name>
<organism evidence="7 8">
    <name type="scientific">Sphenodon punctatus</name>
    <name type="common">Tuatara</name>
    <name type="synonym">Hatteria punctata</name>
    <dbReference type="NCBI Taxonomy" id="8508"/>
    <lineage>
        <taxon>Eukaryota</taxon>
        <taxon>Metazoa</taxon>
        <taxon>Chordata</taxon>
        <taxon>Craniata</taxon>
        <taxon>Vertebrata</taxon>
        <taxon>Euteleostomi</taxon>
        <taxon>Lepidosauria</taxon>
        <taxon>Sphenodontia</taxon>
        <taxon>Sphenodontidae</taxon>
        <taxon>Sphenodon</taxon>
    </lineage>
</organism>
<dbReference type="Proteomes" id="UP000694392">
    <property type="component" value="Unplaced"/>
</dbReference>
<dbReference type="GO" id="GO:0006508">
    <property type="term" value="P:proteolysis"/>
    <property type="evidence" value="ECO:0007669"/>
    <property type="project" value="TreeGrafter"/>
</dbReference>
<dbReference type="InterPro" id="IPR010294">
    <property type="entry name" value="ADAMTS_spacer1"/>
</dbReference>
<dbReference type="SUPFAM" id="SSF50242">
    <property type="entry name" value="TIMP-like"/>
    <property type="match status" value="1"/>
</dbReference>
<keyword evidence="2" id="KW-0964">Secreted</keyword>
<dbReference type="InterPro" id="IPR050439">
    <property type="entry name" value="ADAMTS_ADAMTS-like"/>
</dbReference>
<dbReference type="Gene3D" id="2.40.50.120">
    <property type="match status" value="1"/>
</dbReference>
<feature type="disulfide bond" evidence="4">
    <location>
        <begin position="72"/>
        <end position="87"/>
    </location>
</feature>
<dbReference type="Gene3D" id="2.20.100.10">
    <property type="entry name" value="Thrombospondin type-1 (TSP1) repeat"/>
    <property type="match status" value="1"/>
</dbReference>
<feature type="domain" description="NTR" evidence="6">
    <location>
        <begin position="352"/>
        <end position="471"/>
    </location>
</feature>
<keyword evidence="8" id="KW-1185">Reference proteome</keyword>
<dbReference type="InterPro" id="IPR036383">
    <property type="entry name" value="TSP1_rpt_sf"/>
</dbReference>
<evidence type="ECO:0000256" key="4">
    <source>
        <dbReference type="PIRSR" id="PIRSR613273-3"/>
    </source>
</evidence>
<dbReference type="PROSITE" id="PS50092">
    <property type="entry name" value="TSP1"/>
    <property type="match status" value="1"/>
</dbReference>
<dbReference type="AlphaFoldDB" id="A0A8D0L5D2"/>
<gene>
    <name evidence="7" type="primary">ADAMTSL5</name>
</gene>
<dbReference type="InterPro" id="IPR045371">
    <property type="entry name" value="ADAMTS_CR_3"/>
</dbReference>
<evidence type="ECO:0000313" key="8">
    <source>
        <dbReference type="Proteomes" id="UP000694392"/>
    </source>
</evidence>
<comment type="subcellular location">
    <subcellularLocation>
        <location evidence="1">Secreted</location>
    </subcellularLocation>
</comment>
<protein>
    <submittedName>
        <fullName evidence="7">ADAMTS like 5</fullName>
    </submittedName>
</protein>
<dbReference type="Gene3D" id="2.60.120.830">
    <property type="match status" value="1"/>
</dbReference>
<dbReference type="PROSITE" id="PS50189">
    <property type="entry name" value="NTR"/>
    <property type="match status" value="1"/>
</dbReference>
<dbReference type="GO" id="GO:0004222">
    <property type="term" value="F:metalloendopeptidase activity"/>
    <property type="evidence" value="ECO:0007669"/>
    <property type="project" value="TreeGrafter"/>
</dbReference>
<dbReference type="Pfam" id="PF01759">
    <property type="entry name" value="NTR"/>
    <property type="match status" value="1"/>
</dbReference>
<dbReference type="InterPro" id="IPR001134">
    <property type="entry name" value="Netrin_domain"/>
</dbReference>
<evidence type="ECO:0000313" key="7">
    <source>
        <dbReference type="Ensembl" id="ENSSPUP00000008811.1"/>
    </source>
</evidence>
<evidence type="ECO:0000256" key="1">
    <source>
        <dbReference type="ARBA" id="ARBA00004613"/>
    </source>
</evidence>
<dbReference type="SUPFAM" id="SSF82895">
    <property type="entry name" value="TSP-1 type 1 repeat"/>
    <property type="match status" value="1"/>
</dbReference>
<dbReference type="GO" id="GO:0005576">
    <property type="term" value="C:extracellular region"/>
    <property type="evidence" value="ECO:0007669"/>
    <property type="project" value="UniProtKB-SubCell"/>
</dbReference>
<feature type="region of interest" description="Disordered" evidence="5">
    <location>
        <begin position="313"/>
        <end position="333"/>
    </location>
</feature>
<dbReference type="GO" id="GO:0030198">
    <property type="term" value="P:extracellular matrix organization"/>
    <property type="evidence" value="ECO:0007669"/>
    <property type="project" value="InterPro"/>
</dbReference>
<dbReference type="GO" id="GO:0031012">
    <property type="term" value="C:extracellular matrix"/>
    <property type="evidence" value="ECO:0007669"/>
    <property type="project" value="Ensembl"/>
</dbReference>
<dbReference type="InterPro" id="IPR000884">
    <property type="entry name" value="TSP1_rpt"/>
</dbReference>
<dbReference type="FunFam" id="2.60.120.830:FF:000001">
    <property type="entry name" value="A disintegrin and metalloproteinase with thrombospondin motifs 1"/>
    <property type="match status" value="1"/>
</dbReference>
<evidence type="ECO:0000256" key="5">
    <source>
        <dbReference type="SAM" id="MobiDB-lite"/>
    </source>
</evidence>
<evidence type="ECO:0000256" key="2">
    <source>
        <dbReference type="ARBA" id="ARBA00022525"/>
    </source>
</evidence>
<dbReference type="PRINTS" id="PR01857">
    <property type="entry name" value="ADAMTSFAMILY"/>
</dbReference>
<accession>A0A8D0L5D2</accession>